<feature type="region of interest" description="Disordered" evidence="1">
    <location>
        <begin position="35"/>
        <end position="57"/>
    </location>
</feature>
<sequence length="795" mass="90847">MSDLCSYCAQIPFEILACPTTADVAWAQTERDQGRPFSNVLPRGDPGDNKPKTPLGSLSRIERDASRCGLCRLIQSVIRRQGAVWETNRPIPEDDSVVFLATTDLSYYGVVTVSPLDIEGLNDDSCFVVRRLCIRAEWNGATTGYEEDGSHYALAYFNYILQPFQPRAAELPERDRMLFSGRRRPLVADMELVKRWMKICDEQHDVSCAEDDDMACDKEDLYFKHIRLIDVHERCLRTFRDTKVSDLDYTALSYVWGINQKASLVTDNEHALEITGAMNSEFLPATLEDSICVTKAAGVKYVWIDALCILQDHIEDISEQIGNVGRIYSRARFTIIACGESASAGLPGLQPGTRSFIQDHAEVVPTTQGRPGFSLMTTCIAQPTDWLKSGYSKRHEIDVSKWNTRGWTLQERVLSRRSLIFTEEQMYWVCDGGTFCEESHFEHPEFPADHPRQRYPNTPMRFEMYGKRLSSLSMKSLDGPLAQLVNAPKHLWKKYGALVEDFSHRNLTYAGDIYDAFRAVCDTFSNLTGDTFLWGHPRSRFETSIAWRVVRSRQSRFQRRTARTTQKMTSLRDHVQLPSWAWMGWLGPLEFNVTDMHREFEIPTISCFVHKSAPLRILSIKAEEKRRAMDDLKPRKKNASLRGTSWKDIHDHLPHLDERRLSEIPDEHLLFFWTTSAHFAIEYRADVASETTEVRDDSDTSLVEPDLKIKDDAGTIIGAMKRVTQDLPADPGQKEEFIAIGRRQIPDLPMLDCPAHVVVMQIRWENGLAQRLNVADIEEDAWLRAAPVEKLIVLQ</sequence>
<organism evidence="3 4">
    <name type="scientific">Podospora australis</name>
    <dbReference type="NCBI Taxonomy" id="1536484"/>
    <lineage>
        <taxon>Eukaryota</taxon>
        <taxon>Fungi</taxon>
        <taxon>Dikarya</taxon>
        <taxon>Ascomycota</taxon>
        <taxon>Pezizomycotina</taxon>
        <taxon>Sordariomycetes</taxon>
        <taxon>Sordariomycetidae</taxon>
        <taxon>Sordariales</taxon>
        <taxon>Podosporaceae</taxon>
        <taxon>Podospora</taxon>
    </lineage>
</organism>
<dbReference type="Proteomes" id="UP001302126">
    <property type="component" value="Unassembled WGS sequence"/>
</dbReference>
<dbReference type="EMBL" id="MU864415">
    <property type="protein sequence ID" value="KAK4186780.1"/>
    <property type="molecule type" value="Genomic_DNA"/>
</dbReference>
<dbReference type="AlphaFoldDB" id="A0AAN6WRE1"/>
<evidence type="ECO:0000313" key="3">
    <source>
        <dbReference type="EMBL" id="KAK4186780.1"/>
    </source>
</evidence>
<dbReference type="Pfam" id="PF06985">
    <property type="entry name" value="HET"/>
    <property type="match status" value="1"/>
</dbReference>
<name>A0AAN6WRE1_9PEZI</name>
<evidence type="ECO:0000313" key="4">
    <source>
        <dbReference type="Proteomes" id="UP001302126"/>
    </source>
</evidence>
<dbReference type="InterPro" id="IPR010730">
    <property type="entry name" value="HET"/>
</dbReference>
<reference evidence="3" key="1">
    <citation type="journal article" date="2023" name="Mol. Phylogenet. Evol.">
        <title>Genome-scale phylogeny and comparative genomics of the fungal order Sordariales.</title>
        <authorList>
            <person name="Hensen N."/>
            <person name="Bonometti L."/>
            <person name="Westerberg I."/>
            <person name="Brannstrom I.O."/>
            <person name="Guillou S."/>
            <person name="Cros-Aarteil S."/>
            <person name="Calhoun S."/>
            <person name="Haridas S."/>
            <person name="Kuo A."/>
            <person name="Mondo S."/>
            <person name="Pangilinan J."/>
            <person name="Riley R."/>
            <person name="LaButti K."/>
            <person name="Andreopoulos B."/>
            <person name="Lipzen A."/>
            <person name="Chen C."/>
            <person name="Yan M."/>
            <person name="Daum C."/>
            <person name="Ng V."/>
            <person name="Clum A."/>
            <person name="Steindorff A."/>
            <person name="Ohm R.A."/>
            <person name="Martin F."/>
            <person name="Silar P."/>
            <person name="Natvig D.O."/>
            <person name="Lalanne C."/>
            <person name="Gautier V."/>
            <person name="Ament-Velasquez S.L."/>
            <person name="Kruys A."/>
            <person name="Hutchinson M.I."/>
            <person name="Powell A.J."/>
            <person name="Barry K."/>
            <person name="Miller A.N."/>
            <person name="Grigoriev I.V."/>
            <person name="Debuchy R."/>
            <person name="Gladieux P."/>
            <person name="Hiltunen Thoren M."/>
            <person name="Johannesson H."/>
        </authorList>
    </citation>
    <scope>NUCLEOTIDE SEQUENCE</scope>
    <source>
        <strain evidence="3">PSN309</strain>
    </source>
</reference>
<keyword evidence="4" id="KW-1185">Reference proteome</keyword>
<reference evidence="3" key="2">
    <citation type="submission" date="2023-05" db="EMBL/GenBank/DDBJ databases">
        <authorList>
            <consortium name="Lawrence Berkeley National Laboratory"/>
            <person name="Steindorff A."/>
            <person name="Hensen N."/>
            <person name="Bonometti L."/>
            <person name="Westerberg I."/>
            <person name="Brannstrom I.O."/>
            <person name="Guillou S."/>
            <person name="Cros-Aarteil S."/>
            <person name="Calhoun S."/>
            <person name="Haridas S."/>
            <person name="Kuo A."/>
            <person name="Mondo S."/>
            <person name="Pangilinan J."/>
            <person name="Riley R."/>
            <person name="Labutti K."/>
            <person name="Andreopoulos B."/>
            <person name="Lipzen A."/>
            <person name="Chen C."/>
            <person name="Yanf M."/>
            <person name="Daum C."/>
            <person name="Ng V."/>
            <person name="Clum A."/>
            <person name="Ohm R."/>
            <person name="Martin F."/>
            <person name="Silar P."/>
            <person name="Natvig D."/>
            <person name="Lalanne C."/>
            <person name="Gautier V."/>
            <person name="Ament-Velasquez S.L."/>
            <person name="Kruys A."/>
            <person name="Hutchinson M.I."/>
            <person name="Powell A.J."/>
            <person name="Barry K."/>
            <person name="Miller A.N."/>
            <person name="Grigoriev I.V."/>
            <person name="Debuchy R."/>
            <person name="Gladieux P."/>
            <person name="Thoren M.H."/>
            <person name="Johannesson H."/>
        </authorList>
    </citation>
    <scope>NUCLEOTIDE SEQUENCE</scope>
    <source>
        <strain evidence="3">PSN309</strain>
    </source>
</reference>
<protein>
    <submittedName>
        <fullName evidence="3">Heterokaryon incompatibility protein-domain-containing protein</fullName>
    </submittedName>
</protein>
<gene>
    <name evidence="3" type="ORF">QBC35DRAFT_436431</name>
</gene>
<proteinExistence type="predicted"/>
<dbReference type="PANTHER" id="PTHR33112">
    <property type="entry name" value="DOMAIN PROTEIN, PUTATIVE-RELATED"/>
    <property type="match status" value="1"/>
</dbReference>
<accession>A0AAN6WRE1</accession>
<dbReference type="PANTHER" id="PTHR33112:SF14">
    <property type="entry name" value="HETEROKARYON INCOMPATIBILITY DOMAIN-CONTAINING PROTEIN"/>
    <property type="match status" value="1"/>
</dbReference>
<comment type="caution">
    <text evidence="3">The sequence shown here is derived from an EMBL/GenBank/DDBJ whole genome shotgun (WGS) entry which is preliminary data.</text>
</comment>
<evidence type="ECO:0000256" key="1">
    <source>
        <dbReference type="SAM" id="MobiDB-lite"/>
    </source>
</evidence>
<evidence type="ECO:0000259" key="2">
    <source>
        <dbReference type="Pfam" id="PF06985"/>
    </source>
</evidence>
<feature type="domain" description="Heterokaryon incompatibility" evidence="2">
    <location>
        <begin position="249"/>
        <end position="411"/>
    </location>
</feature>